<keyword evidence="4 7" id="KW-1133">Transmembrane helix</keyword>
<dbReference type="InterPro" id="IPR011701">
    <property type="entry name" value="MFS"/>
</dbReference>
<dbReference type="InterPro" id="IPR036259">
    <property type="entry name" value="MFS_trans_sf"/>
</dbReference>
<proteinExistence type="inferred from homology"/>
<feature type="transmembrane region" description="Helical" evidence="7">
    <location>
        <begin position="347"/>
        <end position="369"/>
    </location>
</feature>
<dbReference type="GO" id="GO:0042128">
    <property type="term" value="P:nitrate assimilation"/>
    <property type="evidence" value="ECO:0007669"/>
    <property type="project" value="UniProtKB-KW"/>
</dbReference>
<dbReference type="GO" id="GO:0016020">
    <property type="term" value="C:membrane"/>
    <property type="evidence" value="ECO:0007669"/>
    <property type="project" value="UniProtKB-SubCell"/>
</dbReference>
<name>A0A3B0T861_9ZZZZ</name>
<feature type="transmembrane region" description="Helical" evidence="7">
    <location>
        <begin position="146"/>
        <end position="169"/>
    </location>
</feature>
<feature type="transmembrane region" description="Helical" evidence="7">
    <location>
        <begin position="84"/>
        <end position="102"/>
    </location>
</feature>
<comment type="similarity">
    <text evidence="2">Belongs to the major facilitator superfamily. Nitrate/nitrite porter (TC 2.A.1.8) family.</text>
</comment>
<feature type="transmembrane region" description="Helical" evidence="7">
    <location>
        <begin position="114"/>
        <end position="134"/>
    </location>
</feature>
<feature type="transmembrane region" description="Helical" evidence="7">
    <location>
        <begin position="258"/>
        <end position="277"/>
    </location>
</feature>
<evidence type="ECO:0000259" key="8">
    <source>
        <dbReference type="PROSITE" id="PS50850"/>
    </source>
</evidence>
<evidence type="ECO:0000256" key="4">
    <source>
        <dbReference type="ARBA" id="ARBA00022989"/>
    </source>
</evidence>
<evidence type="ECO:0000313" key="9">
    <source>
        <dbReference type="EMBL" id="VAW12263.1"/>
    </source>
</evidence>
<evidence type="ECO:0000256" key="3">
    <source>
        <dbReference type="ARBA" id="ARBA00022692"/>
    </source>
</evidence>
<evidence type="ECO:0000256" key="6">
    <source>
        <dbReference type="ARBA" id="ARBA00023136"/>
    </source>
</evidence>
<feature type="transmembrane region" description="Helical" evidence="7">
    <location>
        <begin position="381"/>
        <end position="401"/>
    </location>
</feature>
<sequence>MEQSEPRLLNFKDPSIRTLHLTWIAFFLTFVVWFNVAPILTKMLDQFEWLTKANVKSIILCNVALTIPARVVVGNLIDRYGPRVIFAGLMVLTLIPGLMFAFGDTLTMLTISRLFLGTIGAGFVIGIKMTANWFTPKYIGRAEGFYAGWGNFGSAAVAALVPFFAITVIGGEDGWRWSLAITSIMCATYGVFYFFAVKDHPEGVEVKKKKGKLEPMPITSIKDLVQYWFWQFPLFGAIGLVVYNLHKQQVDGQAMLNWTTVYILWGVLFFVYLMDVIKVTKHNLPKIKAGIPEKEKYSFANIGALNATYFANFGAELAIVSMLPMFFYQVFSTLLNTNGDRIVTLELAGIIAGSFAVINLIARPLGGLLSDKMGNRKKTMVFYMVGIVVGFFLMAMIPQYGPVDSITGEVTLVPLYNTVTWLIASIVITIFASFFVQGAEGATFAIIPTIKKDMTGRIAGMAGAYGNVGAVVYLFLYTMTDEKTFLYLLSAGALVSLIYAAFALKEPKGAFEDYH</sequence>
<feature type="transmembrane region" description="Helical" evidence="7">
    <location>
        <begin position="298"/>
        <end position="327"/>
    </location>
</feature>
<reference evidence="9" key="1">
    <citation type="submission" date="2018-06" db="EMBL/GenBank/DDBJ databases">
        <authorList>
            <person name="Zhirakovskaya E."/>
        </authorList>
    </citation>
    <scope>NUCLEOTIDE SEQUENCE</scope>
</reference>
<organism evidence="9">
    <name type="scientific">hydrothermal vent metagenome</name>
    <dbReference type="NCBI Taxonomy" id="652676"/>
    <lineage>
        <taxon>unclassified sequences</taxon>
        <taxon>metagenomes</taxon>
        <taxon>ecological metagenomes</taxon>
    </lineage>
</organism>
<dbReference type="Pfam" id="PF07690">
    <property type="entry name" value="MFS_1"/>
    <property type="match status" value="2"/>
</dbReference>
<evidence type="ECO:0000256" key="5">
    <source>
        <dbReference type="ARBA" id="ARBA00023063"/>
    </source>
</evidence>
<feature type="transmembrane region" description="Helical" evidence="7">
    <location>
        <begin position="485"/>
        <end position="504"/>
    </location>
</feature>
<dbReference type="PANTHER" id="PTHR23515">
    <property type="entry name" value="HIGH-AFFINITY NITRATE TRANSPORTER 2.3"/>
    <property type="match status" value="1"/>
</dbReference>
<dbReference type="GO" id="GO:0015112">
    <property type="term" value="F:nitrate transmembrane transporter activity"/>
    <property type="evidence" value="ECO:0007669"/>
    <property type="project" value="InterPro"/>
</dbReference>
<comment type="subcellular location">
    <subcellularLocation>
        <location evidence="1">Membrane</location>
        <topology evidence="1">Multi-pass membrane protein</topology>
    </subcellularLocation>
</comment>
<dbReference type="EMBL" id="UOEL01000084">
    <property type="protein sequence ID" value="VAW12263.1"/>
    <property type="molecule type" value="Genomic_DNA"/>
</dbReference>
<feature type="transmembrane region" description="Helical" evidence="7">
    <location>
        <begin position="53"/>
        <end position="72"/>
    </location>
</feature>
<feature type="transmembrane region" description="Helical" evidence="7">
    <location>
        <begin position="175"/>
        <end position="197"/>
    </location>
</feature>
<feature type="transmembrane region" description="Helical" evidence="7">
    <location>
        <begin position="227"/>
        <end position="246"/>
    </location>
</feature>
<accession>A0A3B0T861</accession>
<feature type="transmembrane region" description="Helical" evidence="7">
    <location>
        <begin position="421"/>
        <end position="446"/>
    </location>
</feature>
<keyword evidence="6 7" id="KW-0472">Membrane</keyword>
<dbReference type="InterPro" id="IPR020846">
    <property type="entry name" value="MFS_dom"/>
</dbReference>
<gene>
    <name evidence="9" type="ORF">MNBD_BACTEROID03-2571</name>
</gene>
<feature type="domain" description="Major facilitator superfamily (MFS) profile" evidence="8">
    <location>
        <begin position="18"/>
        <end position="508"/>
    </location>
</feature>
<dbReference type="InterPro" id="IPR044772">
    <property type="entry name" value="NO3_transporter"/>
</dbReference>
<feature type="transmembrane region" description="Helical" evidence="7">
    <location>
        <begin position="458"/>
        <end position="479"/>
    </location>
</feature>
<dbReference type="PROSITE" id="PS50850">
    <property type="entry name" value="MFS"/>
    <property type="match status" value="1"/>
</dbReference>
<keyword evidence="3 7" id="KW-0812">Transmembrane</keyword>
<keyword evidence="5" id="KW-0534">Nitrate assimilation</keyword>
<dbReference type="SUPFAM" id="SSF103473">
    <property type="entry name" value="MFS general substrate transporter"/>
    <property type="match status" value="1"/>
</dbReference>
<evidence type="ECO:0000256" key="1">
    <source>
        <dbReference type="ARBA" id="ARBA00004141"/>
    </source>
</evidence>
<dbReference type="Gene3D" id="1.20.1250.20">
    <property type="entry name" value="MFS general substrate transporter like domains"/>
    <property type="match status" value="2"/>
</dbReference>
<dbReference type="AlphaFoldDB" id="A0A3B0T861"/>
<evidence type="ECO:0000256" key="7">
    <source>
        <dbReference type="SAM" id="Phobius"/>
    </source>
</evidence>
<evidence type="ECO:0000256" key="2">
    <source>
        <dbReference type="ARBA" id="ARBA00008432"/>
    </source>
</evidence>
<protein>
    <submittedName>
        <fullName evidence="9">Nitrate/nitrite transporter</fullName>
    </submittedName>
</protein>
<feature type="transmembrane region" description="Helical" evidence="7">
    <location>
        <begin position="21"/>
        <end position="41"/>
    </location>
</feature>